<dbReference type="SUPFAM" id="SSF52777">
    <property type="entry name" value="CoA-dependent acyltransferases"/>
    <property type="match status" value="1"/>
</dbReference>
<comment type="caution">
    <text evidence="3">The sequence shown here is derived from an EMBL/GenBank/DDBJ whole genome shotgun (WGS) entry which is preliminary data.</text>
</comment>
<dbReference type="GO" id="GO:0016747">
    <property type="term" value="F:acyltransferase activity, transferring groups other than amino-acyl groups"/>
    <property type="evidence" value="ECO:0007669"/>
    <property type="project" value="UniProtKB-ARBA"/>
</dbReference>
<protein>
    <recommendedName>
        <fullName evidence="5">Phenolic glucoside malonyltransferase 1-like</fullName>
    </recommendedName>
</protein>
<accession>A0AAV8SCC2</accession>
<dbReference type="Proteomes" id="UP001159364">
    <property type="component" value="Linkage Group LG11"/>
</dbReference>
<keyword evidence="2" id="KW-0012">Acyltransferase</keyword>
<keyword evidence="1" id="KW-0808">Transferase</keyword>
<dbReference type="EMBL" id="JAIWQS010000011">
    <property type="protein sequence ID" value="KAJ8749688.1"/>
    <property type="molecule type" value="Genomic_DNA"/>
</dbReference>
<dbReference type="Pfam" id="PF02458">
    <property type="entry name" value="Transferase"/>
    <property type="match status" value="1"/>
</dbReference>
<evidence type="ECO:0000256" key="2">
    <source>
        <dbReference type="ARBA" id="ARBA00023315"/>
    </source>
</evidence>
<name>A0AAV8SCC2_9ROSI</name>
<dbReference type="InterPro" id="IPR023213">
    <property type="entry name" value="CAT-like_dom_sf"/>
</dbReference>
<evidence type="ECO:0000256" key="1">
    <source>
        <dbReference type="ARBA" id="ARBA00022679"/>
    </source>
</evidence>
<evidence type="ECO:0008006" key="5">
    <source>
        <dbReference type="Google" id="ProtNLM"/>
    </source>
</evidence>
<keyword evidence="4" id="KW-1185">Reference proteome</keyword>
<dbReference type="AlphaFoldDB" id="A0AAV8SCC2"/>
<proteinExistence type="predicted"/>
<gene>
    <name evidence="3" type="ORF">K2173_010108</name>
</gene>
<evidence type="ECO:0000313" key="4">
    <source>
        <dbReference type="Proteomes" id="UP001159364"/>
    </source>
</evidence>
<dbReference type="InterPro" id="IPR051504">
    <property type="entry name" value="Plant_metabolite_acyltrans"/>
</dbReference>
<evidence type="ECO:0000313" key="3">
    <source>
        <dbReference type="EMBL" id="KAJ8749688.1"/>
    </source>
</evidence>
<organism evidence="3 4">
    <name type="scientific">Erythroxylum novogranatense</name>
    <dbReference type="NCBI Taxonomy" id="1862640"/>
    <lineage>
        <taxon>Eukaryota</taxon>
        <taxon>Viridiplantae</taxon>
        <taxon>Streptophyta</taxon>
        <taxon>Embryophyta</taxon>
        <taxon>Tracheophyta</taxon>
        <taxon>Spermatophyta</taxon>
        <taxon>Magnoliopsida</taxon>
        <taxon>eudicotyledons</taxon>
        <taxon>Gunneridae</taxon>
        <taxon>Pentapetalae</taxon>
        <taxon>rosids</taxon>
        <taxon>fabids</taxon>
        <taxon>Malpighiales</taxon>
        <taxon>Erythroxylaceae</taxon>
        <taxon>Erythroxylum</taxon>
    </lineage>
</organism>
<dbReference type="Gene3D" id="3.30.559.10">
    <property type="entry name" value="Chloramphenicol acetyltransferase-like domain"/>
    <property type="match status" value="2"/>
</dbReference>
<dbReference type="FunFam" id="3.30.559.10:FF:000035">
    <property type="entry name" value="Phenolic glucoside malonyltransferase 1"/>
    <property type="match status" value="1"/>
</dbReference>
<dbReference type="PANTHER" id="PTHR31625">
    <property type="match status" value="1"/>
</dbReference>
<sequence>MASGCRNSVRIRETCQISPFHRQSDTQFSLPLTFFDVFWLKFPPVERIYFYEITDLTPHLFYSAILPRLKHSLSLALCHFLPLAGHIKWPPHSSKPLLLYTPHCSWVSLVVAESDADFHHLSSHQVRDALDSHPYVPMLSVSDTDASIIAIQITFFPNKGFSIAYSIHHAVLDGTSITMFLRAWSFICKHFDGDENSPQFQLPSELVPSFDRAFFEDPSGLEALFINQWEALTGSASNLKLMSSLCTMPNIVRSTFQLSREDINKLKERMTSQVSNQIHLSSFVVTYAYVLVCMVKARGGDDNRKVHFLFVVDYRSRLDPPVPGNYFGNCVFPCEAVSRARDFMEDNGVAVIGEKISGVIKGLEKRLFEGAETMIPSMKISEQGIQFISVAGSPRFEVYEFDFGWGRPKKVEIISIDRTGAVSLNQSRDEKGGVEIGLALPRHEMDTFASLFVDGLKDFQ</sequence>
<reference evidence="3 4" key="1">
    <citation type="submission" date="2021-09" db="EMBL/GenBank/DDBJ databases">
        <title>Genomic insights and catalytic innovation underlie evolution of tropane alkaloids biosynthesis.</title>
        <authorList>
            <person name="Wang Y.-J."/>
            <person name="Tian T."/>
            <person name="Huang J.-P."/>
            <person name="Huang S.-X."/>
        </authorList>
    </citation>
    <scope>NUCLEOTIDE SEQUENCE [LARGE SCALE GENOMIC DNA]</scope>
    <source>
        <strain evidence="3">KIB-2018</strain>
        <tissue evidence="3">Leaf</tissue>
    </source>
</reference>